<comment type="similarity">
    <text evidence="2">Belongs to the glycosyl hydrolase 16 family.</text>
</comment>
<feature type="region of interest" description="Disordered" evidence="6">
    <location>
        <begin position="322"/>
        <end position="392"/>
    </location>
</feature>
<proteinExistence type="inferred from homology"/>
<feature type="compositionally biased region" description="Basic and acidic residues" evidence="6">
    <location>
        <begin position="368"/>
        <end position="379"/>
    </location>
</feature>
<feature type="domain" description="GH16" evidence="8">
    <location>
        <begin position="13"/>
        <end position="282"/>
    </location>
</feature>
<dbReference type="PANTHER" id="PTHR10963:SF24">
    <property type="entry name" value="GLYCOSIDASE C21B10.07-RELATED"/>
    <property type="match status" value="1"/>
</dbReference>
<dbReference type="AlphaFoldDB" id="A0A1X7RTU8"/>
<sequence length="392" mass="42394">MFFFTLIACSALATTGLASYALEDDYMAAGFFDQFYFPNGSDPTHGFVDYKNYEDCRDARLISNTSDNVIMRVDSTNKITGKDVRGRPSVRIESYKRYNHALIVLDLDHMPGGICGTWPAFWTLGPAWPSHGEMDIMEGVHEQPGNKMTLHSGPLCTNLTNTGGTGKVTLTECLSGDGTPNSGCQIATNDSITYGAGFNANKGGVYATEWLADSISMWFFPRGHCPTDALGDCPDPSSWGPPLARFMTGDECDINAAFRDQQIIFDTTFCGDWAGQPTIWGNATECAKKADTCEAFVRDNPEAFEEAYWSVNALKVYTDGDKKSDAPANPGPAAQSTNTVYQPAPPTGAPKAQGGGSSTGTNGAASFAKREDEQREYARHLGAHKRRGGLKL</sequence>
<accession>A0A1X7RTU8</accession>
<dbReference type="STRING" id="1276538.A0A1X7RTU8"/>
<dbReference type="InterPro" id="IPR050546">
    <property type="entry name" value="Glycosyl_Hydrlase_16"/>
</dbReference>
<evidence type="ECO:0000256" key="3">
    <source>
        <dbReference type="ARBA" id="ARBA00012599"/>
    </source>
</evidence>
<dbReference type="GO" id="GO:0052861">
    <property type="term" value="F:endo-1,3(4)-beta-glucanase activity"/>
    <property type="evidence" value="ECO:0007669"/>
    <property type="project" value="UniProtKB-EC"/>
</dbReference>
<keyword evidence="4" id="KW-0378">Hydrolase</keyword>
<dbReference type="EMBL" id="LT853696">
    <property type="protein sequence ID" value="SMQ50828.1"/>
    <property type="molecule type" value="Genomic_DNA"/>
</dbReference>
<dbReference type="EC" id="3.2.1.6" evidence="3"/>
<feature type="compositionally biased region" description="Basic residues" evidence="6">
    <location>
        <begin position="381"/>
        <end position="392"/>
    </location>
</feature>
<protein>
    <recommendedName>
        <fullName evidence="3">endo-1,3(4)-beta-glucanase</fullName>
        <ecNumber evidence="3">3.2.1.6</ecNumber>
    </recommendedName>
</protein>
<reference evidence="9 10" key="1">
    <citation type="submission" date="2016-06" db="EMBL/GenBank/DDBJ databases">
        <authorList>
            <person name="Kjaerup R.B."/>
            <person name="Dalgaard T.S."/>
            <person name="Juul-Madsen H.R."/>
        </authorList>
    </citation>
    <scope>NUCLEOTIDE SEQUENCE [LARGE SCALE GENOMIC DNA]</scope>
</reference>
<dbReference type="Proteomes" id="UP000215127">
    <property type="component" value="Chromosome 5"/>
</dbReference>
<feature type="signal peptide" evidence="7">
    <location>
        <begin position="1"/>
        <end position="18"/>
    </location>
</feature>
<gene>
    <name evidence="9" type="ORF">ZT3D7_G5981</name>
</gene>
<keyword evidence="10" id="KW-1185">Reference proteome</keyword>
<organism evidence="9 10">
    <name type="scientific">Zymoseptoria tritici (strain ST99CH_3D7)</name>
    <dbReference type="NCBI Taxonomy" id="1276538"/>
    <lineage>
        <taxon>Eukaryota</taxon>
        <taxon>Fungi</taxon>
        <taxon>Dikarya</taxon>
        <taxon>Ascomycota</taxon>
        <taxon>Pezizomycotina</taxon>
        <taxon>Dothideomycetes</taxon>
        <taxon>Dothideomycetidae</taxon>
        <taxon>Mycosphaerellales</taxon>
        <taxon>Mycosphaerellaceae</taxon>
        <taxon>Zymoseptoria</taxon>
    </lineage>
</organism>
<dbReference type="FunFam" id="2.60.120.200:FF:000114">
    <property type="entry name" value="Probable endo-1,3(4)-beta-glucanase NFIA_089530"/>
    <property type="match status" value="1"/>
</dbReference>
<evidence type="ECO:0000256" key="1">
    <source>
        <dbReference type="ARBA" id="ARBA00000124"/>
    </source>
</evidence>
<dbReference type="Pfam" id="PF26113">
    <property type="entry name" value="GH16_XgeA"/>
    <property type="match status" value="1"/>
</dbReference>
<dbReference type="InterPro" id="IPR000757">
    <property type="entry name" value="Beta-glucanase-like"/>
</dbReference>
<evidence type="ECO:0000256" key="2">
    <source>
        <dbReference type="ARBA" id="ARBA00006865"/>
    </source>
</evidence>
<evidence type="ECO:0000256" key="4">
    <source>
        <dbReference type="ARBA" id="ARBA00022801"/>
    </source>
</evidence>
<comment type="catalytic activity">
    <reaction evidence="1">
        <text>Endohydrolysis of (1-&gt;3)- or (1-&gt;4)-linkages in beta-D-glucans when the glucose residue whose reducing group is involved in the linkage to be hydrolyzed is itself substituted at C-3.</text>
        <dbReference type="EC" id="3.2.1.6"/>
    </reaction>
</comment>
<evidence type="ECO:0000256" key="7">
    <source>
        <dbReference type="SAM" id="SignalP"/>
    </source>
</evidence>
<name>A0A1X7RTU8_ZYMT9</name>
<evidence type="ECO:0000256" key="6">
    <source>
        <dbReference type="SAM" id="MobiDB-lite"/>
    </source>
</evidence>
<dbReference type="SUPFAM" id="SSF49899">
    <property type="entry name" value="Concanavalin A-like lectins/glucanases"/>
    <property type="match status" value="1"/>
</dbReference>
<dbReference type="GO" id="GO:0009251">
    <property type="term" value="P:glucan catabolic process"/>
    <property type="evidence" value="ECO:0007669"/>
    <property type="project" value="TreeGrafter"/>
</dbReference>
<dbReference type="InterPro" id="IPR013320">
    <property type="entry name" value="ConA-like_dom_sf"/>
</dbReference>
<evidence type="ECO:0000259" key="8">
    <source>
        <dbReference type="PROSITE" id="PS51762"/>
    </source>
</evidence>
<dbReference type="CDD" id="cd02181">
    <property type="entry name" value="GH16_fungal_Lam16A_glucanase"/>
    <property type="match status" value="1"/>
</dbReference>
<dbReference type="Gene3D" id="2.60.120.200">
    <property type="match status" value="1"/>
</dbReference>
<evidence type="ECO:0000313" key="9">
    <source>
        <dbReference type="EMBL" id="SMQ50828.1"/>
    </source>
</evidence>
<dbReference type="PANTHER" id="PTHR10963">
    <property type="entry name" value="GLYCOSYL HYDROLASE-RELATED"/>
    <property type="match status" value="1"/>
</dbReference>
<keyword evidence="5" id="KW-0326">Glycosidase</keyword>
<evidence type="ECO:0000256" key="5">
    <source>
        <dbReference type="ARBA" id="ARBA00023295"/>
    </source>
</evidence>
<evidence type="ECO:0000313" key="10">
    <source>
        <dbReference type="Proteomes" id="UP000215127"/>
    </source>
</evidence>
<feature type="chain" id="PRO_5012801508" description="endo-1,3(4)-beta-glucanase" evidence="7">
    <location>
        <begin position="19"/>
        <end position="392"/>
    </location>
</feature>
<keyword evidence="7" id="KW-0732">Signal</keyword>
<dbReference type="PROSITE" id="PS51762">
    <property type="entry name" value="GH16_2"/>
    <property type="match status" value="1"/>
</dbReference>